<keyword evidence="4" id="KW-1185">Reference proteome</keyword>
<evidence type="ECO:0000256" key="1">
    <source>
        <dbReference type="SAM" id="MobiDB-lite"/>
    </source>
</evidence>
<feature type="domain" description="CxC1-like cysteine cluster associated with KDZ transposases" evidence="2">
    <location>
        <begin position="174"/>
        <end position="259"/>
    </location>
</feature>
<accession>A0A9P7DD79</accession>
<comment type="caution">
    <text evidence="3">The sequence shown here is derived from an EMBL/GenBank/DDBJ whole genome shotgun (WGS) entry which is preliminary data.</text>
</comment>
<protein>
    <recommendedName>
        <fullName evidence="2">CxC1-like cysteine cluster associated with KDZ transposases domain-containing protein</fullName>
    </recommendedName>
</protein>
<dbReference type="GeneID" id="64594296"/>
<evidence type="ECO:0000259" key="2">
    <source>
        <dbReference type="Pfam" id="PF18802"/>
    </source>
</evidence>
<dbReference type="Proteomes" id="UP000719766">
    <property type="component" value="Unassembled WGS sequence"/>
</dbReference>
<proteinExistence type="predicted"/>
<feature type="region of interest" description="Disordered" evidence="1">
    <location>
        <begin position="66"/>
        <end position="98"/>
    </location>
</feature>
<dbReference type="AlphaFoldDB" id="A0A9P7DD79"/>
<gene>
    <name evidence="3" type="ORF">HD556DRAFT_1311373</name>
</gene>
<feature type="compositionally biased region" description="Polar residues" evidence="1">
    <location>
        <begin position="72"/>
        <end position="83"/>
    </location>
</feature>
<sequence>MSLAPSTPGKARLSRKSQVVSSGLGHHFVSLYQPRNRKKSQIVIELPGAEAKWRRLLAQMEHLMNPEHHKASQSPSSPVNSTMKEVPGPTENIPTDLNLNDTEIDMFGPETEPDFTAEQLPSGRRISPDKSTDALYHSWSALIPTLVKPQVQYTARTHGQPLEQINEVISACVTLKCAGKRTTLICLFFDRFSSIDVFSCNCSSLAQVLVHHGLFPTAPSQPRMAVSIDLLSFYRALFERSCDAINALASALKTYYSRRGFQMMDKTGESIREPFRRSLGHAVQWFDILQIQVEHQLESLIQQCRYRITQFKEASSVVNASSSSDPQQHLEQPPSPILRKERCPPLLVQ</sequence>
<feature type="region of interest" description="Disordered" evidence="1">
    <location>
        <begin position="319"/>
        <end position="349"/>
    </location>
</feature>
<reference evidence="3" key="1">
    <citation type="journal article" date="2020" name="New Phytol.">
        <title>Comparative genomics reveals dynamic genome evolution in host specialist ectomycorrhizal fungi.</title>
        <authorList>
            <person name="Lofgren L.A."/>
            <person name="Nguyen N.H."/>
            <person name="Vilgalys R."/>
            <person name="Ruytinx J."/>
            <person name="Liao H.L."/>
            <person name="Branco S."/>
            <person name="Kuo A."/>
            <person name="LaButti K."/>
            <person name="Lipzen A."/>
            <person name="Andreopoulos W."/>
            <person name="Pangilinan J."/>
            <person name="Riley R."/>
            <person name="Hundley H."/>
            <person name="Na H."/>
            <person name="Barry K."/>
            <person name="Grigoriev I.V."/>
            <person name="Stajich J.E."/>
            <person name="Kennedy P.G."/>
        </authorList>
    </citation>
    <scope>NUCLEOTIDE SEQUENCE</scope>
    <source>
        <strain evidence="3">S12</strain>
    </source>
</reference>
<name>A0A9P7DD79_9AGAM</name>
<evidence type="ECO:0000313" key="4">
    <source>
        <dbReference type="Proteomes" id="UP000719766"/>
    </source>
</evidence>
<organism evidence="3 4">
    <name type="scientific">Suillus plorans</name>
    <dbReference type="NCBI Taxonomy" id="116603"/>
    <lineage>
        <taxon>Eukaryota</taxon>
        <taxon>Fungi</taxon>
        <taxon>Dikarya</taxon>
        <taxon>Basidiomycota</taxon>
        <taxon>Agaricomycotina</taxon>
        <taxon>Agaricomycetes</taxon>
        <taxon>Agaricomycetidae</taxon>
        <taxon>Boletales</taxon>
        <taxon>Suillineae</taxon>
        <taxon>Suillaceae</taxon>
        <taxon>Suillus</taxon>
    </lineage>
</organism>
<evidence type="ECO:0000313" key="3">
    <source>
        <dbReference type="EMBL" id="KAG1789411.1"/>
    </source>
</evidence>
<dbReference type="OrthoDB" id="2691413at2759"/>
<dbReference type="EMBL" id="JABBWE010000059">
    <property type="protein sequence ID" value="KAG1789411.1"/>
    <property type="molecule type" value="Genomic_DNA"/>
</dbReference>
<dbReference type="InterPro" id="IPR041320">
    <property type="entry name" value="CxC1"/>
</dbReference>
<dbReference type="Pfam" id="PF18802">
    <property type="entry name" value="CxC1"/>
    <property type="match status" value="1"/>
</dbReference>
<dbReference type="RefSeq" id="XP_041156483.1">
    <property type="nucleotide sequence ID" value="XM_041300532.1"/>
</dbReference>